<evidence type="ECO:0000313" key="13">
    <source>
        <dbReference type="Proteomes" id="UP000078343"/>
    </source>
</evidence>
<feature type="region of interest" description="Disordered" evidence="11">
    <location>
        <begin position="1"/>
        <end position="138"/>
    </location>
</feature>
<dbReference type="AlphaFoldDB" id="A0A178ZJS8"/>
<evidence type="ECO:0000256" key="2">
    <source>
        <dbReference type="ARBA" id="ARBA00007255"/>
    </source>
</evidence>
<evidence type="ECO:0000256" key="6">
    <source>
        <dbReference type="ARBA" id="ARBA00023004"/>
    </source>
</evidence>
<dbReference type="STRING" id="1367422.A0A178ZJS8"/>
<organism evidence="12 13">
    <name type="scientific">Fonsecaea erecta</name>
    <dbReference type="NCBI Taxonomy" id="1367422"/>
    <lineage>
        <taxon>Eukaryota</taxon>
        <taxon>Fungi</taxon>
        <taxon>Dikarya</taxon>
        <taxon>Ascomycota</taxon>
        <taxon>Pezizomycotina</taxon>
        <taxon>Eurotiomycetes</taxon>
        <taxon>Chaetothyriomycetidae</taxon>
        <taxon>Chaetothyriales</taxon>
        <taxon>Herpotrichiellaceae</taxon>
        <taxon>Fonsecaea</taxon>
    </lineage>
</organism>
<evidence type="ECO:0000313" key="12">
    <source>
        <dbReference type="EMBL" id="OAP59932.1"/>
    </source>
</evidence>
<evidence type="ECO:0000256" key="9">
    <source>
        <dbReference type="ARBA" id="ARBA00023239"/>
    </source>
</evidence>
<feature type="compositionally biased region" description="Polar residues" evidence="11">
    <location>
        <begin position="90"/>
        <end position="114"/>
    </location>
</feature>
<dbReference type="Pfam" id="PF01265">
    <property type="entry name" value="Cyto_heme_lyase"/>
    <property type="match status" value="1"/>
</dbReference>
<keyword evidence="7 10" id="KW-0496">Mitochondrion</keyword>
<name>A0A178ZJS8_9EURO</name>
<evidence type="ECO:0000256" key="7">
    <source>
        <dbReference type="ARBA" id="ARBA00023128"/>
    </source>
</evidence>
<comment type="similarity">
    <text evidence="2 10">Belongs to the cytochrome c-type heme lyase family.</text>
</comment>
<evidence type="ECO:0000256" key="3">
    <source>
        <dbReference type="ARBA" id="ARBA00022617"/>
    </source>
</evidence>
<feature type="compositionally biased region" description="Pro residues" evidence="11">
    <location>
        <begin position="12"/>
        <end position="27"/>
    </location>
</feature>
<keyword evidence="8 10" id="KW-0472">Membrane</keyword>
<dbReference type="InterPro" id="IPR000511">
    <property type="entry name" value="Holocyt_c/c1_synthase"/>
</dbReference>
<dbReference type="RefSeq" id="XP_018693299.1">
    <property type="nucleotide sequence ID" value="XM_018836446.1"/>
</dbReference>
<dbReference type="GO" id="GO:0005758">
    <property type="term" value="C:mitochondrial intermembrane space"/>
    <property type="evidence" value="ECO:0007669"/>
    <property type="project" value="EnsemblFungi"/>
</dbReference>
<protein>
    <recommendedName>
        <fullName evidence="10">Holocytochrome c-type synthase</fullName>
        <ecNumber evidence="10">4.4.1.17</ecNumber>
    </recommendedName>
</protein>
<dbReference type="PROSITE" id="PS00822">
    <property type="entry name" value="CYTO_HEME_LYASE_2"/>
    <property type="match status" value="1"/>
</dbReference>
<sequence>MGWFWADAPKASAPPAPQHAAAPPPGCPMHKADTGNPTPFPPRLDPSTSTPSSCPVKSPNHPLRHQPSEFSSRPEPSEQRPPPSSSSSSTLSKLNPLNYMPSLSNSRPADSPQSIHLPLDRETSSIPRSDSQSNWEYPSPQQMYNAMLRKGYTDTPAEHVEAMVAVHNFLNEGAWAEIEEWERIFAGGLWKGWETCSRGEQAITLDRARQEFIAQRRLALGLSPDPKEDESKPKLIRFQGRPKEPSPKARILQMLGKVFPDHFSQEPPFDRHDWYISRKLPNGSSKEVRYVIDYYGGGIEEETGQPVFYLDIRPALDTPTAAVERAMRWGGDVWHRASGGAVREAAARTKDKENGS</sequence>
<evidence type="ECO:0000256" key="5">
    <source>
        <dbReference type="ARBA" id="ARBA00022792"/>
    </source>
</evidence>
<keyword evidence="13" id="KW-1185">Reference proteome</keyword>
<accession>A0A178ZJS8</accession>
<dbReference type="GO" id="GO:0004408">
    <property type="term" value="F:holocytochrome-c synthase activity"/>
    <property type="evidence" value="ECO:0007669"/>
    <property type="project" value="UniProtKB-EC"/>
</dbReference>
<evidence type="ECO:0000256" key="1">
    <source>
        <dbReference type="ARBA" id="ARBA00004273"/>
    </source>
</evidence>
<comment type="subcellular location">
    <subcellularLocation>
        <location evidence="1 10">Mitochondrion inner membrane</location>
    </subcellularLocation>
</comment>
<feature type="compositionally biased region" description="Polar residues" evidence="11">
    <location>
        <begin position="46"/>
        <end position="55"/>
    </location>
</feature>
<dbReference type="PANTHER" id="PTHR12743">
    <property type="entry name" value="CYTOCHROME C1 HEME LYASE"/>
    <property type="match status" value="1"/>
</dbReference>
<evidence type="ECO:0000256" key="4">
    <source>
        <dbReference type="ARBA" id="ARBA00022723"/>
    </source>
</evidence>
<keyword evidence="4 10" id="KW-0479">Metal-binding</keyword>
<dbReference type="EMBL" id="LVYI01000004">
    <property type="protein sequence ID" value="OAP59932.1"/>
    <property type="molecule type" value="Genomic_DNA"/>
</dbReference>
<comment type="caution">
    <text evidence="12">The sequence shown here is derived from an EMBL/GenBank/DDBJ whole genome shotgun (WGS) entry which is preliminary data.</text>
</comment>
<keyword evidence="6 10" id="KW-0408">Iron</keyword>
<dbReference type="EC" id="4.4.1.17" evidence="10"/>
<evidence type="ECO:0000256" key="8">
    <source>
        <dbReference type="ARBA" id="ARBA00023136"/>
    </source>
</evidence>
<dbReference type="GeneID" id="30009102"/>
<keyword evidence="5 10" id="KW-0999">Mitochondrion inner membrane</keyword>
<feature type="compositionally biased region" description="Low complexity" evidence="11">
    <location>
        <begin position="1"/>
        <end position="11"/>
    </location>
</feature>
<comment type="catalytic activity">
    <reaction evidence="10">
        <text>holo-[cytochrome c] = apo-[cytochrome c] + heme b</text>
        <dbReference type="Rhea" id="RHEA:22648"/>
        <dbReference type="Rhea" id="RHEA-COMP:10725"/>
        <dbReference type="Rhea" id="RHEA-COMP:10726"/>
        <dbReference type="ChEBI" id="CHEBI:29950"/>
        <dbReference type="ChEBI" id="CHEBI:60344"/>
        <dbReference type="ChEBI" id="CHEBI:83739"/>
        <dbReference type="EC" id="4.4.1.17"/>
    </reaction>
</comment>
<keyword evidence="3 10" id="KW-0349">Heme</keyword>
<dbReference type="Proteomes" id="UP000078343">
    <property type="component" value="Unassembled WGS sequence"/>
</dbReference>
<dbReference type="OrthoDB" id="1158011at2759"/>
<proteinExistence type="inferred from homology"/>
<reference evidence="12 13" key="1">
    <citation type="submission" date="2016-04" db="EMBL/GenBank/DDBJ databases">
        <title>Draft genome of Fonsecaea erecta CBS 125763.</title>
        <authorList>
            <person name="Weiss V.A."/>
            <person name="Vicente V.A."/>
            <person name="Raittz R.T."/>
            <person name="Moreno L.F."/>
            <person name="De Souza E.M."/>
            <person name="Pedrosa F.O."/>
            <person name="Steffens M.B."/>
            <person name="Faoro H."/>
            <person name="Tadra-Sfeir M.Z."/>
            <person name="Najafzadeh M.J."/>
            <person name="Felipe M.S."/>
            <person name="Teixeira M."/>
            <person name="Sun J."/>
            <person name="Xi L."/>
            <person name="Gomes R."/>
            <person name="De Azevedo C.M."/>
            <person name="Salgado C.G."/>
            <person name="Da Silva M.B."/>
            <person name="Nascimento M.F."/>
            <person name="Queiroz-Telles F."/>
            <person name="Attili D.S."/>
            <person name="Gorbushina A."/>
        </authorList>
    </citation>
    <scope>NUCLEOTIDE SEQUENCE [LARGE SCALE GENOMIC DNA]</scope>
    <source>
        <strain evidence="12 13">CBS 125763</strain>
    </source>
</reference>
<gene>
    <name evidence="12" type="ORF">AYL99_04934</name>
</gene>
<dbReference type="GO" id="GO:0005743">
    <property type="term" value="C:mitochondrial inner membrane"/>
    <property type="evidence" value="ECO:0007669"/>
    <property type="project" value="UniProtKB-SubCell"/>
</dbReference>
<keyword evidence="9 10" id="KW-0456">Lyase</keyword>
<evidence type="ECO:0000256" key="11">
    <source>
        <dbReference type="SAM" id="MobiDB-lite"/>
    </source>
</evidence>
<evidence type="ECO:0000256" key="10">
    <source>
        <dbReference type="RuleBase" id="RU363130"/>
    </source>
</evidence>
<feature type="compositionally biased region" description="Polar residues" evidence="11">
    <location>
        <begin position="124"/>
        <end position="138"/>
    </location>
</feature>
<dbReference type="GO" id="GO:0046872">
    <property type="term" value="F:metal ion binding"/>
    <property type="evidence" value="ECO:0007669"/>
    <property type="project" value="UniProtKB-KW"/>
</dbReference>
<comment type="function">
    <text evidence="10">Lyase that catalyzes the covalent linking of the heme group to the cytochrome C apoprotein to produce the mature functional cytochrome.</text>
</comment>
<dbReference type="PANTHER" id="PTHR12743:SF3">
    <property type="entry name" value="HOLOCYTOCHROME-C SYNTHASE"/>
    <property type="match status" value="1"/>
</dbReference>